<dbReference type="InterPro" id="IPR019844">
    <property type="entry name" value="CSD_CS"/>
</dbReference>
<dbReference type="PANTHER" id="PTHR47959:SF13">
    <property type="entry name" value="ATP-DEPENDENT RNA HELICASE RHLE"/>
    <property type="match status" value="1"/>
</dbReference>
<feature type="domain" description="CSD" evidence="13">
    <location>
        <begin position="448"/>
        <end position="515"/>
    </location>
</feature>
<keyword evidence="2 8" id="KW-0378">Hydrolase</keyword>
<evidence type="ECO:0000256" key="8">
    <source>
        <dbReference type="RuleBase" id="RU000492"/>
    </source>
</evidence>
<keyword evidence="4 8" id="KW-0067">ATP-binding</keyword>
<evidence type="ECO:0000259" key="12">
    <source>
        <dbReference type="PROSITE" id="PS51195"/>
    </source>
</evidence>
<evidence type="ECO:0000256" key="9">
    <source>
        <dbReference type="SAM" id="MobiDB-lite"/>
    </source>
</evidence>
<feature type="compositionally biased region" description="Basic and acidic residues" evidence="9">
    <location>
        <begin position="378"/>
        <end position="389"/>
    </location>
</feature>
<keyword evidence="15" id="KW-1185">Reference proteome</keyword>
<evidence type="ECO:0000259" key="10">
    <source>
        <dbReference type="PROSITE" id="PS51192"/>
    </source>
</evidence>
<dbReference type="GO" id="GO:0004386">
    <property type="term" value="F:helicase activity"/>
    <property type="evidence" value="ECO:0007669"/>
    <property type="project" value="UniProtKB-KW"/>
</dbReference>
<feature type="domain" description="Helicase C-terminal" evidence="11">
    <location>
        <begin position="233"/>
        <end position="381"/>
    </location>
</feature>
<accession>A0ABV7L9R4</accession>
<feature type="compositionally biased region" description="Low complexity" evidence="9">
    <location>
        <begin position="432"/>
        <end position="442"/>
    </location>
</feature>
<feature type="domain" description="Helicase ATP-binding" evidence="10">
    <location>
        <begin position="35"/>
        <end position="210"/>
    </location>
</feature>
<name>A0ABV7L9R4_9PROT</name>
<dbReference type="InterPro" id="IPR027417">
    <property type="entry name" value="P-loop_NTPase"/>
</dbReference>
<organism evidence="14 15">
    <name type="scientific">Marinibaculum pumilum</name>
    <dbReference type="NCBI Taxonomy" id="1766165"/>
    <lineage>
        <taxon>Bacteria</taxon>
        <taxon>Pseudomonadati</taxon>
        <taxon>Pseudomonadota</taxon>
        <taxon>Alphaproteobacteria</taxon>
        <taxon>Rhodospirillales</taxon>
        <taxon>Rhodospirillaceae</taxon>
        <taxon>Marinibaculum</taxon>
    </lineage>
</organism>
<dbReference type="Pfam" id="PF00271">
    <property type="entry name" value="Helicase_C"/>
    <property type="match status" value="1"/>
</dbReference>
<dbReference type="InterPro" id="IPR011129">
    <property type="entry name" value="CSD"/>
</dbReference>
<evidence type="ECO:0000256" key="6">
    <source>
        <dbReference type="PROSITE-ProRule" id="PRU00552"/>
    </source>
</evidence>
<dbReference type="RefSeq" id="WP_379906497.1">
    <property type="nucleotide sequence ID" value="NZ_JBHRTR010000054.1"/>
</dbReference>
<feature type="region of interest" description="Disordered" evidence="9">
    <location>
        <begin position="373"/>
        <end position="449"/>
    </location>
</feature>
<dbReference type="InterPro" id="IPR012340">
    <property type="entry name" value="NA-bd_OB-fold"/>
</dbReference>
<reference evidence="15" key="1">
    <citation type="journal article" date="2019" name="Int. J. Syst. Evol. Microbiol.">
        <title>The Global Catalogue of Microorganisms (GCM) 10K type strain sequencing project: providing services to taxonomists for standard genome sequencing and annotation.</title>
        <authorList>
            <consortium name="The Broad Institute Genomics Platform"/>
            <consortium name="The Broad Institute Genome Sequencing Center for Infectious Disease"/>
            <person name="Wu L."/>
            <person name="Ma J."/>
        </authorList>
    </citation>
    <scope>NUCLEOTIDE SEQUENCE [LARGE SCALE GENOMIC DNA]</scope>
    <source>
        <strain evidence="15">KCTC 42964</strain>
    </source>
</reference>
<dbReference type="InterPro" id="IPR050079">
    <property type="entry name" value="DEAD_box_RNA_helicase"/>
</dbReference>
<gene>
    <name evidence="14" type="ORF">ACFOGJ_27535</name>
</gene>
<dbReference type="InterPro" id="IPR014001">
    <property type="entry name" value="Helicase_ATP-bd"/>
</dbReference>
<evidence type="ECO:0000256" key="4">
    <source>
        <dbReference type="ARBA" id="ARBA00022840"/>
    </source>
</evidence>
<feature type="domain" description="DEAD-box RNA helicase Q" evidence="12">
    <location>
        <begin position="4"/>
        <end position="32"/>
    </location>
</feature>
<evidence type="ECO:0000256" key="2">
    <source>
        <dbReference type="ARBA" id="ARBA00022801"/>
    </source>
</evidence>
<comment type="subcellular location">
    <subcellularLocation>
        <location evidence="7">Cytoplasm</location>
    </subcellularLocation>
</comment>
<proteinExistence type="inferred from homology"/>
<evidence type="ECO:0000259" key="11">
    <source>
        <dbReference type="PROSITE" id="PS51194"/>
    </source>
</evidence>
<dbReference type="Pfam" id="PF00313">
    <property type="entry name" value="CSD"/>
    <property type="match status" value="1"/>
</dbReference>
<dbReference type="Proteomes" id="UP001595528">
    <property type="component" value="Unassembled WGS sequence"/>
</dbReference>
<comment type="similarity">
    <text evidence="5 8">Belongs to the DEAD box helicase family.</text>
</comment>
<dbReference type="PROSITE" id="PS51192">
    <property type="entry name" value="HELICASE_ATP_BIND_1"/>
    <property type="match status" value="1"/>
</dbReference>
<dbReference type="InterPro" id="IPR011545">
    <property type="entry name" value="DEAD/DEAH_box_helicase_dom"/>
</dbReference>
<dbReference type="PROSITE" id="PS00039">
    <property type="entry name" value="DEAD_ATP_HELICASE"/>
    <property type="match status" value="1"/>
</dbReference>
<protein>
    <submittedName>
        <fullName evidence="14">DEAD/DEAH box helicase</fullName>
    </submittedName>
</protein>
<dbReference type="Gene3D" id="3.40.50.300">
    <property type="entry name" value="P-loop containing nucleotide triphosphate hydrolases"/>
    <property type="match status" value="2"/>
</dbReference>
<dbReference type="SMART" id="SM00487">
    <property type="entry name" value="DEXDc"/>
    <property type="match status" value="1"/>
</dbReference>
<evidence type="ECO:0000256" key="1">
    <source>
        <dbReference type="ARBA" id="ARBA00022741"/>
    </source>
</evidence>
<dbReference type="PANTHER" id="PTHR47959">
    <property type="entry name" value="ATP-DEPENDENT RNA HELICASE RHLE-RELATED"/>
    <property type="match status" value="1"/>
</dbReference>
<comment type="caution">
    <text evidence="14">The sequence shown here is derived from an EMBL/GenBank/DDBJ whole genome shotgun (WGS) entry which is preliminary data.</text>
</comment>
<dbReference type="SMART" id="SM00357">
    <property type="entry name" value="CSP"/>
    <property type="match status" value="1"/>
</dbReference>
<evidence type="ECO:0000256" key="7">
    <source>
        <dbReference type="RuleBase" id="RU000408"/>
    </source>
</evidence>
<dbReference type="PROSITE" id="PS51194">
    <property type="entry name" value="HELICASE_CTER"/>
    <property type="match status" value="1"/>
</dbReference>
<dbReference type="InterPro" id="IPR044742">
    <property type="entry name" value="DEAD/DEAH_RhlB"/>
</dbReference>
<dbReference type="InterPro" id="IPR001650">
    <property type="entry name" value="Helicase_C-like"/>
</dbReference>
<dbReference type="PRINTS" id="PR00050">
    <property type="entry name" value="COLDSHOCK"/>
</dbReference>
<dbReference type="SMART" id="SM00490">
    <property type="entry name" value="HELICc"/>
    <property type="match status" value="1"/>
</dbReference>
<keyword evidence="1 8" id="KW-0547">Nucleotide-binding</keyword>
<dbReference type="CDD" id="cd18787">
    <property type="entry name" value="SF2_C_DEAD"/>
    <property type="match status" value="1"/>
</dbReference>
<dbReference type="SUPFAM" id="SSF52540">
    <property type="entry name" value="P-loop containing nucleoside triphosphate hydrolases"/>
    <property type="match status" value="1"/>
</dbReference>
<dbReference type="InterPro" id="IPR014014">
    <property type="entry name" value="RNA_helicase_DEAD_Q_motif"/>
</dbReference>
<dbReference type="CDD" id="cd04458">
    <property type="entry name" value="CSP_CDS"/>
    <property type="match status" value="1"/>
</dbReference>
<dbReference type="CDD" id="cd00268">
    <property type="entry name" value="DEADc"/>
    <property type="match status" value="1"/>
</dbReference>
<evidence type="ECO:0000259" key="13">
    <source>
        <dbReference type="PROSITE" id="PS51857"/>
    </source>
</evidence>
<dbReference type="SUPFAM" id="SSF50249">
    <property type="entry name" value="Nucleic acid-binding proteins"/>
    <property type="match status" value="1"/>
</dbReference>
<dbReference type="InterPro" id="IPR002059">
    <property type="entry name" value="CSP_DNA-bd"/>
</dbReference>
<dbReference type="PROSITE" id="PS51195">
    <property type="entry name" value="Q_MOTIF"/>
    <property type="match status" value="1"/>
</dbReference>
<dbReference type="Pfam" id="PF00270">
    <property type="entry name" value="DEAD"/>
    <property type="match status" value="1"/>
</dbReference>
<dbReference type="EMBL" id="JBHRTR010000054">
    <property type="protein sequence ID" value="MFC3231030.1"/>
    <property type="molecule type" value="Genomic_DNA"/>
</dbReference>
<evidence type="ECO:0000313" key="15">
    <source>
        <dbReference type="Proteomes" id="UP001595528"/>
    </source>
</evidence>
<keyword evidence="3 8" id="KW-0347">Helicase</keyword>
<dbReference type="Gene3D" id="2.40.50.140">
    <property type="entry name" value="Nucleic acid-binding proteins"/>
    <property type="match status" value="1"/>
</dbReference>
<evidence type="ECO:0000256" key="5">
    <source>
        <dbReference type="ARBA" id="ARBA00038437"/>
    </source>
</evidence>
<evidence type="ECO:0000256" key="3">
    <source>
        <dbReference type="ARBA" id="ARBA00022806"/>
    </source>
</evidence>
<feature type="short sequence motif" description="Q motif" evidence="6">
    <location>
        <begin position="4"/>
        <end position="32"/>
    </location>
</feature>
<dbReference type="InterPro" id="IPR000629">
    <property type="entry name" value="RNA-helicase_DEAD-box_CS"/>
</dbReference>
<dbReference type="PROSITE" id="PS00352">
    <property type="entry name" value="CSD_1"/>
    <property type="match status" value="1"/>
</dbReference>
<dbReference type="PROSITE" id="PS51857">
    <property type="entry name" value="CSD_2"/>
    <property type="match status" value="1"/>
</dbReference>
<evidence type="ECO:0000313" key="14">
    <source>
        <dbReference type="EMBL" id="MFC3231030.1"/>
    </source>
</evidence>
<sequence length="516" mass="55357">MTESQFDALGLAEPILLALKAEQYVSPTPIQADAIPHLLAGRDLLGIAQTGTGKTAAFSLPILDRLSRHRPKLQPRSASALILAPTRELVLQILDSLAAYGKNLRLRHTGIVGGVNQRAQVNAMSRGVDILVATPGRLLDLAGQGHVRFDGVQTLVLDEADRMLDMGFIRDVRKIVAACPAERQTLLFSATMPTEIDRLAAEILNDPVRVAVAAKTVTADKVSQQVIHVAAKEKTSLLIEILEDPAMSRVIVFTRTKHGANRVTEKLNKAGIPADALHSNKSQNARQRALAQFRNGEARVLVATDIAARGIDVDEVTHVVNFELPNIPESYVHRIGRTARAGSTGIAISFCDPTERPYLRDIEKLTKNKIPALYDRGANGDRAVDEDRPAAPQGRGDNRRRPSAQAKRPSRPTGRGEGRPSGTPHRGGPGTTGNAAAPHAGKAAGGGAPRGTVKWFNARKGFGFIAPDDGGQDVFLHISDVERAGIAHPTEGQALSYELQRDPKKGKVSAGNLKLL</sequence>